<comment type="catalytic activity">
    <reaction evidence="7">
        <text>DNA(n) + a 2'-deoxyribonucleoside 5'-triphosphate = DNA(n+1) + diphosphate</text>
        <dbReference type="Rhea" id="RHEA:22508"/>
        <dbReference type="Rhea" id="RHEA-COMP:17339"/>
        <dbReference type="Rhea" id="RHEA-COMP:17340"/>
        <dbReference type="ChEBI" id="CHEBI:33019"/>
        <dbReference type="ChEBI" id="CHEBI:61560"/>
        <dbReference type="ChEBI" id="CHEBI:173112"/>
        <dbReference type="EC" id="2.7.7.7"/>
    </reaction>
</comment>
<evidence type="ECO:0000256" key="3">
    <source>
        <dbReference type="ARBA" id="ARBA00022695"/>
    </source>
</evidence>
<evidence type="ECO:0000313" key="8">
    <source>
        <dbReference type="EMBL" id="OYV03354.1"/>
    </source>
</evidence>
<dbReference type="Gene3D" id="1.10.8.60">
    <property type="match status" value="1"/>
</dbReference>
<sequence length="275" mass="32569">MIRIVYGDEIDAHTLDFLRMPPSLSERKIMVIKRCHEIRKAEARLALFKYVEKPIPTSILLLSSEAKLDTSLLRDLANKLRPYTYYSFTPFRRGLREWVVEYCRSYNKQITEKATELLTLTVGEDKQMLATEIDKIILLTSEKEIIDEQDVANATTVGYTSFHEFTKHLGIKNLTRAFIALSQMIEQGENLHQLWAFMRRKFMHLLLLKSISEYERREYLSNYTQYQQIERRKEIETWNVKELEKAITMMYEHETQIKRGILPIDIALKEILVKL</sequence>
<dbReference type="PANTHER" id="PTHR34388">
    <property type="entry name" value="DNA POLYMERASE III SUBUNIT DELTA"/>
    <property type="match status" value="1"/>
</dbReference>
<dbReference type="Proteomes" id="UP000216312">
    <property type="component" value="Unassembled WGS sequence"/>
</dbReference>
<dbReference type="GO" id="GO:0009360">
    <property type="term" value="C:DNA polymerase III complex"/>
    <property type="evidence" value="ECO:0007669"/>
    <property type="project" value="TreeGrafter"/>
</dbReference>
<keyword evidence="2" id="KW-0808">Transferase</keyword>
<dbReference type="PANTHER" id="PTHR34388:SF1">
    <property type="entry name" value="DNA POLYMERASE III SUBUNIT DELTA"/>
    <property type="match status" value="1"/>
</dbReference>
<evidence type="ECO:0000256" key="4">
    <source>
        <dbReference type="ARBA" id="ARBA00022705"/>
    </source>
</evidence>
<keyword evidence="4" id="KW-0235">DNA replication</keyword>
<dbReference type="GO" id="GO:0003887">
    <property type="term" value="F:DNA-directed DNA polymerase activity"/>
    <property type="evidence" value="ECO:0007669"/>
    <property type="project" value="UniProtKB-KW"/>
</dbReference>
<dbReference type="Gene3D" id="1.20.272.10">
    <property type="match status" value="1"/>
</dbReference>
<proteinExistence type="inferred from homology"/>
<dbReference type="GO" id="GO:0003677">
    <property type="term" value="F:DNA binding"/>
    <property type="evidence" value="ECO:0007669"/>
    <property type="project" value="InterPro"/>
</dbReference>
<evidence type="ECO:0000256" key="6">
    <source>
        <dbReference type="ARBA" id="ARBA00034754"/>
    </source>
</evidence>
<keyword evidence="3" id="KW-0548">Nucleotidyltransferase</keyword>
<gene>
    <name evidence="8" type="ORF">CGW93_01300</name>
</gene>
<reference evidence="9" key="1">
    <citation type="submission" date="2017-07" db="EMBL/GenBank/DDBJ databases">
        <title>Novel pathways for hydrocarbon cycling and metabolic interdependencies in hydrothermal sediment communities.</title>
        <authorList>
            <person name="Dombrowski N."/>
            <person name="Seitz K."/>
            <person name="Teske A."/>
            <person name="Baker B."/>
        </authorList>
    </citation>
    <scope>NUCLEOTIDE SEQUENCE [LARGE SCALE GENOMIC DNA]</scope>
</reference>
<dbReference type="SUPFAM" id="SSF52540">
    <property type="entry name" value="P-loop containing nucleoside triphosphate hydrolases"/>
    <property type="match status" value="1"/>
</dbReference>
<dbReference type="SUPFAM" id="SSF48019">
    <property type="entry name" value="post-AAA+ oligomerization domain-like"/>
    <property type="match status" value="1"/>
</dbReference>
<dbReference type="EC" id="2.7.7.7" evidence="1"/>
<keyword evidence="5" id="KW-0239">DNA-directed DNA polymerase</keyword>
<dbReference type="InterPro" id="IPR008921">
    <property type="entry name" value="DNA_pol3_clamp-load_cplx_C"/>
</dbReference>
<dbReference type="EMBL" id="NMUJ01000008">
    <property type="protein sequence ID" value="OYV03354.1"/>
    <property type="molecule type" value="Genomic_DNA"/>
</dbReference>
<accession>A0A257LUQ7</accession>
<dbReference type="InterPro" id="IPR005790">
    <property type="entry name" value="DNA_polIII_delta"/>
</dbReference>
<evidence type="ECO:0000256" key="2">
    <source>
        <dbReference type="ARBA" id="ARBA00022679"/>
    </source>
</evidence>
<comment type="caution">
    <text evidence="8">The sequence shown here is derived from an EMBL/GenBank/DDBJ whole genome shotgun (WGS) entry which is preliminary data.</text>
</comment>
<dbReference type="NCBIfam" id="TIGR01128">
    <property type="entry name" value="holA"/>
    <property type="match status" value="1"/>
</dbReference>
<evidence type="ECO:0000313" key="9">
    <source>
        <dbReference type="Proteomes" id="UP000216312"/>
    </source>
</evidence>
<protein>
    <recommendedName>
        <fullName evidence="1">DNA-directed DNA polymerase</fullName>
        <ecNumber evidence="1">2.7.7.7</ecNumber>
    </recommendedName>
</protein>
<dbReference type="InterPro" id="IPR027417">
    <property type="entry name" value="P-loop_NTPase"/>
</dbReference>
<organism evidence="8 9">
    <name type="scientific">candidate division WOR-3 bacterium 4484_18</name>
    <dbReference type="NCBI Taxonomy" id="2020626"/>
    <lineage>
        <taxon>Bacteria</taxon>
        <taxon>Bacteria division WOR-3</taxon>
    </lineage>
</organism>
<evidence type="ECO:0000256" key="1">
    <source>
        <dbReference type="ARBA" id="ARBA00012417"/>
    </source>
</evidence>
<dbReference type="AlphaFoldDB" id="A0A257LUQ7"/>
<evidence type="ECO:0000256" key="7">
    <source>
        <dbReference type="ARBA" id="ARBA00049244"/>
    </source>
</evidence>
<name>A0A257LUQ7_UNCW3</name>
<evidence type="ECO:0000256" key="5">
    <source>
        <dbReference type="ARBA" id="ARBA00022932"/>
    </source>
</evidence>
<dbReference type="GO" id="GO:0006261">
    <property type="term" value="P:DNA-templated DNA replication"/>
    <property type="evidence" value="ECO:0007669"/>
    <property type="project" value="TreeGrafter"/>
</dbReference>
<comment type="similarity">
    <text evidence="6">Belongs to the DNA polymerase HolA subunit family.</text>
</comment>